<sequence length="521" mass="60634">MEKLLLYVQVHQLSEQGFKVAKIAKKLGISRNTVYKFLKMSFEEASDWANSLNQRRKKLDPYRDQMISWLKEHPDLSSAQIEDWLKEKHPGLTIGGSTIRLFVKDLREIYHISKEIHARSHEAVDELPMGYQVQVDWGEITLKNVLNKEVKLYFITFVLSHSRYKYVEWLGRPFTTKDTIRCHENAFAYFGGMPEELVYDQDHLITVSENAGDVILTGEFQAYKEQRKFRLHLCRKADPQSKGKIENVVKYVKYNFAKNRVFTNIDTWNEKGIAWLERTGNYNVHNTTKKRPAEVHALEKQHLKPVSPLLSIESDNSSSITRTVCPDNVIKYKSNRYSVPLGTYRRNGDNKVFIELKESELIIKKQSQGEVLARHILSTGKGELIKNRQHARDRSKGIQAYKETIIRQFNDGDQAALFIQELSKRYPRYVRDQLQIVQYALHHFRQEMEQALTICIKDQLWSANDLRDVSQHLARQKETKVVQASCQTQGSQNDRVARTRQVAATVREMDDYIQILGGMGQ</sequence>
<accession>A0ABW1WGN4</accession>
<dbReference type="Proteomes" id="UP001596267">
    <property type="component" value="Unassembled WGS sequence"/>
</dbReference>
<feature type="domain" description="Integrase catalytic" evidence="6">
    <location>
        <begin position="124"/>
        <end position="300"/>
    </location>
</feature>
<dbReference type="SUPFAM" id="SSF46689">
    <property type="entry name" value="Homeodomain-like"/>
    <property type="match status" value="1"/>
</dbReference>
<dbReference type="SUPFAM" id="SSF53098">
    <property type="entry name" value="Ribonuclease H-like"/>
    <property type="match status" value="1"/>
</dbReference>
<proteinExistence type="inferred from homology"/>
<organism evidence="7 8">
    <name type="scientific">Sporolactobacillus kofuensis</name>
    <dbReference type="NCBI Taxonomy" id="269672"/>
    <lineage>
        <taxon>Bacteria</taxon>
        <taxon>Bacillati</taxon>
        <taxon>Bacillota</taxon>
        <taxon>Bacilli</taxon>
        <taxon>Bacillales</taxon>
        <taxon>Sporolactobacillaceae</taxon>
        <taxon>Sporolactobacillus</taxon>
    </lineage>
</organism>
<dbReference type="Gene3D" id="1.10.10.60">
    <property type="entry name" value="Homeodomain-like"/>
    <property type="match status" value="1"/>
</dbReference>
<feature type="domain" description="HTH IS21-type" evidence="5">
    <location>
        <begin position="5"/>
        <end position="70"/>
    </location>
</feature>
<evidence type="ECO:0000259" key="5">
    <source>
        <dbReference type="PROSITE" id="PS50531"/>
    </source>
</evidence>
<dbReference type="PANTHER" id="PTHR35004">
    <property type="entry name" value="TRANSPOSASE RV3428C-RELATED"/>
    <property type="match status" value="1"/>
</dbReference>
<evidence type="ECO:0000256" key="1">
    <source>
        <dbReference type="ARBA" id="ARBA00009277"/>
    </source>
</evidence>
<evidence type="ECO:0000259" key="6">
    <source>
        <dbReference type="PROSITE" id="PS50994"/>
    </source>
</evidence>
<comment type="similarity">
    <text evidence="1">Belongs to the transposase IS21/IS408/IS1162 family.</text>
</comment>
<keyword evidence="3" id="KW-0238">DNA-binding</keyword>
<protein>
    <submittedName>
        <fullName evidence="7">IS21 family transposase</fullName>
    </submittedName>
</protein>
<dbReference type="PROSITE" id="PS50531">
    <property type="entry name" value="HTH_IS21"/>
    <property type="match status" value="1"/>
</dbReference>
<dbReference type="Gene3D" id="3.30.420.10">
    <property type="entry name" value="Ribonuclease H-like superfamily/Ribonuclease H"/>
    <property type="match status" value="1"/>
</dbReference>
<dbReference type="InterPro" id="IPR036397">
    <property type="entry name" value="RNaseH_sf"/>
</dbReference>
<dbReference type="PANTHER" id="PTHR35004:SF6">
    <property type="entry name" value="TRANSPOSASE"/>
    <property type="match status" value="1"/>
</dbReference>
<dbReference type="InterPro" id="IPR012337">
    <property type="entry name" value="RNaseH-like_sf"/>
</dbReference>
<evidence type="ECO:0000313" key="7">
    <source>
        <dbReference type="EMBL" id="MFC6387736.1"/>
    </source>
</evidence>
<dbReference type="InterPro" id="IPR009057">
    <property type="entry name" value="Homeodomain-like_sf"/>
</dbReference>
<reference evidence="8" key="1">
    <citation type="journal article" date="2019" name="Int. J. Syst. Evol. Microbiol.">
        <title>The Global Catalogue of Microorganisms (GCM) 10K type strain sequencing project: providing services to taxonomists for standard genome sequencing and annotation.</title>
        <authorList>
            <consortium name="The Broad Institute Genomics Platform"/>
            <consortium name="The Broad Institute Genome Sequencing Center for Infectious Disease"/>
            <person name="Wu L."/>
            <person name="Ma J."/>
        </authorList>
    </citation>
    <scope>NUCLEOTIDE SEQUENCE [LARGE SCALE GENOMIC DNA]</scope>
    <source>
        <strain evidence="8">CCUG 42001</strain>
    </source>
</reference>
<gene>
    <name evidence="7" type="primary">istA</name>
    <name evidence="7" type="ORF">ACFP7A_14345</name>
</gene>
<keyword evidence="2" id="KW-0815">Transposition</keyword>
<evidence type="ECO:0000256" key="2">
    <source>
        <dbReference type="ARBA" id="ARBA00022578"/>
    </source>
</evidence>
<dbReference type="Pfam" id="PF00665">
    <property type="entry name" value="rve"/>
    <property type="match status" value="1"/>
</dbReference>
<evidence type="ECO:0000256" key="3">
    <source>
        <dbReference type="ARBA" id="ARBA00023125"/>
    </source>
</evidence>
<dbReference type="NCBIfam" id="NF033546">
    <property type="entry name" value="transpos_IS21"/>
    <property type="match status" value="1"/>
</dbReference>
<keyword evidence="4" id="KW-0233">DNA recombination</keyword>
<dbReference type="RefSeq" id="WP_381453043.1">
    <property type="nucleotide sequence ID" value="NZ_JBHSTQ010000033.1"/>
</dbReference>
<evidence type="ECO:0000256" key="4">
    <source>
        <dbReference type="ARBA" id="ARBA00023172"/>
    </source>
</evidence>
<evidence type="ECO:0000313" key="8">
    <source>
        <dbReference type="Proteomes" id="UP001596267"/>
    </source>
</evidence>
<dbReference type="Pfam" id="PF13384">
    <property type="entry name" value="HTH_23"/>
    <property type="match status" value="1"/>
</dbReference>
<keyword evidence="8" id="KW-1185">Reference proteome</keyword>
<dbReference type="EMBL" id="JBHSTQ010000033">
    <property type="protein sequence ID" value="MFC6387736.1"/>
    <property type="molecule type" value="Genomic_DNA"/>
</dbReference>
<dbReference type="InterPro" id="IPR017894">
    <property type="entry name" value="HTH_IS21_transposase_type"/>
</dbReference>
<comment type="caution">
    <text evidence="7">The sequence shown here is derived from an EMBL/GenBank/DDBJ whole genome shotgun (WGS) entry which is preliminary data.</text>
</comment>
<dbReference type="InterPro" id="IPR001584">
    <property type="entry name" value="Integrase_cat-core"/>
</dbReference>
<name>A0ABW1WGN4_9BACL</name>
<dbReference type="PROSITE" id="PS50994">
    <property type="entry name" value="INTEGRASE"/>
    <property type="match status" value="1"/>
</dbReference>